<dbReference type="InterPro" id="IPR005119">
    <property type="entry name" value="LysR_subst-bd"/>
</dbReference>
<evidence type="ECO:0000259" key="6">
    <source>
        <dbReference type="PROSITE" id="PS50931"/>
    </source>
</evidence>
<evidence type="ECO:0000256" key="1">
    <source>
        <dbReference type="ARBA" id="ARBA00009437"/>
    </source>
</evidence>
<reference evidence="7 8" key="1">
    <citation type="submission" date="2019-11" db="EMBL/GenBank/DDBJ databases">
        <title>Whole-genome sequence of Rhodoplanes serenus DSM 18633, type strain.</title>
        <authorList>
            <person name="Kyndt J.A."/>
            <person name="Meyer T.E."/>
        </authorList>
    </citation>
    <scope>NUCLEOTIDE SEQUENCE [LARGE SCALE GENOMIC DNA]</scope>
    <source>
        <strain evidence="7 8">DSM 18633</strain>
    </source>
</reference>
<dbReference type="GO" id="GO:0003677">
    <property type="term" value="F:DNA binding"/>
    <property type="evidence" value="ECO:0007669"/>
    <property type="project" value="UniProtKB-KW"/>
</dbReference>
<dbReference type="InterPro" id="IPR036390">
    <property type="entry name" value="WH_DNA-bd_sf"/>
</dbReference>
<dbReference type="Gene3D" id="3.40.190.290">
    <property type="match status" value="1"/>
</dbReference>
<dbReference type="SUPFAM" id="SSF46785">
    <property type="entry name" value="Winged helix' DNA-binding domain"/>
    <property type="match status" value="1"/>
</dbReference>
<gene>
    <name evidence="7" type="ORF">GJ689_17010</name>
</gene>
<dbReference type="PANTHER" id="PTHR30419">
    <property type="entry name" value="HTH-TYPE TRANSCRIPTIONAL REGULATOR YBHD"/>
    <property type="match status" value="1"/>
</dbReference>
<dbReference type="EMBL" id="WNKV01000013">
    <property type="protein sequence ID" value="MTW17909.1"/>
    <property type="molecule type" value="Genomic_DNA"/>
</dbReference>
<comment type="caution">
    <text evidence="7">The sequence shown here is derived from an EMBL/GenBank/DDBJ whole genome shotgun (WGS) entry which is preliminary data.</text>
</comment>
<dbReference type="Proteomes" id="UP000438991">
    <property type="component" value="Unassembled WGS sequence"/>
</dbReference>
<evidence type="ECO:0000313" key="8">
    <source>
        <dbReference type="Proteomes" id="UP000438991"/>
    </source>
</evidence>
<dbReference type="InterPro" id="IPR036388">
    <property type="entry name" value="WH-like_DNA-bd_sf"/>
</dbReference>
<evidence type="ECO:0000313" key="7">
    <source>
        <dbReference type="EMBL" id="MTW17909.1"/>
    </source>
</evidence>
<proteinExistence type="inferred from homology"/>
<feature type="domain" description="HTH lysR-type" evidence="6">
    <location>
        <begin position="67"/>
        <end position="124"/>
    </location>
</feature>
<organism evidence="7 8">
    <name type="scientific">Rhodoplanes serenus</name>
    <dbReference type="NCBI Taxonomy" id="200615"/>
    <lineage>
        <taxon>Bacteria</taxon>
        <taxon>Pseudomonadati</taxon>
        <taxon>Pseudomonadota</taxon>
        <taxon>Alphaproteobacteria</taxon>
        <taxon>Hyphomicrobiales</taxon>
        <taxon>Nitrobacteraceae</taxon>
        <taxon>Rhodoplanes</taxon>
    </lineage>
</organism>
<feature type="compositionally biased region" description="Gly residues" evidence="5">
    <location>
        <begin position="11"/>
        <end position="26"/>
    </location>
</feature>
<dbReference type="InterPro" id="IPR000847">
    <property type="entry name" value="LysR_HTH_N"/>
</dbReference>
<comment type="similarity">
    <text evidence="1">Belongs to the LysR transcriptional regulatory family.</text>
</comment>
<dbReference type="AlphaFoldDB" id="A0A9X4XQR9"/>
<accession>A0A9X4XQR9</accession>
<keyword evidence="2" id="KW-0805">Transcription regulation</keyword>
<dbReference type="SUPFAM" id="SSF53850">
    <property type="entry name" value="Periplasmic binding protein-like II"/>
    <property type="match status" value="1"/>
</dbReference>
<feature type="region of interest" description="Disordered" evidence="5">
    <location>
        <begin position="371"/>
        <end position="395"/>
    </location>
</feature>
<keyword evidence="3" id="KW-0238">DNA-binding</keyword>
<dbReference type="GO" id="GO:0005829">
    <property type="term" value="C:cytosol"/>
    <property type="evidence" value="ECO:0007669"/>
    <property type="project" value="TreeGrafter"/>
</dbReference>
<dbReference type="GO" id="GO:0003700">
    <property type="term" value="F:DNA-binding transcription factor activity"/>
    <property type="evidence" value="ECO:0007669"/>
    <property type="project" value="InterPro"/>
</dbReference>
<keyword evidence="4" id="KW-0804">Transcription</keyword>
<name>A0A9X4XQR9_9BRAD</name>
<dbReference type="PANTHER" id="PTHR30419:SF2">
    <property type="entry name" value="LYSR FAMILY TRANSCRIPTIONAL REGULATOR"/>
    <property type="match status" value="1"/>
</dbReference>
<dbReference type="PROSITE" id="PS50931">
    <property type="entry name" value="HTH_LYSR"/>
    <property type="match status" value="1"/>
</dbReference>
<dbReference type="CDD" id="cd08421">
    <property type="entry name" value="PBP2_LTTR_like_1"/>
    <property type="match status" value="1"/>
</dbReference>
<protein>
    <submittedName>
        <fullName evidence="7">LysR family transcriptional regulator</fullName>
    </submittedName>
</protein>
<evidence type="ECO:0000256" key="2">
    <source>
        <dbReference type="ARBA" id="ARBA00023015"/>
    </source>
</evidence>
<dbReference type="Pfam" id="PF00126">
    <property type="entry name" value="HTH_1"/>
    <property type="match status" value="1"/>
</dbReference>
<dbReference type="Gene3D" id="1.10.10.10">
    <property type="entry name" value="Winged helix-like DNA-binding domain superfamily/Winged helix DNA-binding domain"/>
    <property type="match status" value="1"/>
</dbReference>
<sequence>MPTAARDGGDVRGAGAGTGAGAGAGADGLRPDAGSTGPCTSRHPARRTTEASVATAAEEVDCAVSTLDLLSLRLFASVVEHRNIAQASRANNIAPSAVSKRISDIEARVGVSLLYRLREGVEPTPAGQALYRHVKRLAKIIEDLEAELSEFSQGAKGRARLWANTSAVTQFLPEDLAVYTSQFPEVKIDLREEVSRTVAEAVQDGSADLGVFSDYIGETGLETRIYRRDTLMVIVPRGHPLEGRDSVTLADTLAYDHVGLQEGSSLQARLLSEVDRSQLALKLRVQVLSFDGVRRMVEAGLGVAVLPQGAVLPYATTGAFASLRLDEPWATRRLLLGFREYRSLPVVVRALVECLAPLDRRMLRDVAQAQELRAQESRTQESGAQAPPAHGSHES</sequence>
<dbReference type="Pfam" id="PF03466">
    <property type="entry name" value="LysR_substrate"/>
    <property type="match status" value="1"/>
</dbReference>
<evidence type="ECO:0000256" key="4">
    <source>
        <dbReference type="ARBA" id="ARBA00023163"/>
    </source>
</evidence>
<feature type="region of interest" description="Disordered" evidence="5">
    <location>
        <begin position="1"/>
        <end position="52"/>
    </location>
</feature>
<evidence type="ECO:0000256" key="3">
    <source>
        <dbReference type="ARBA" id="ARBA00023125"/>
    </source>
</evidence>
<dbReference type="InterPro" id="IPR050950">
    <property type="entry name" value="HTH-type_LysR_regulators"/>
</dbReference>
<evidence type="ECO:0000256" key="5">
    <source>
        <dbReference type="SAM" id="MobiDB-lite"/>
    </source>
</evidence>